<evidence type="ECO:0000313" key="2">
    <source>
        <dbReference type="EMBL" id="MBC6010132.1"/>
    </source>
</evidence>
<reference evidence="2 3" key="1">
    <citation type="submission" date="2020-08" db="EMBL/GenBank/DDBJ databases">
        <authorList>
            <person name="Liu C."/>
            <person name="Sun Q."/>
        </authorList>
    </citation>
    <scope>NUCLEOTIDE SEQUENCE [LARGE SCALE GENOMIC DNA]</scope>
    <source>
        <strain evidence="2 3">NSJ-22</strain>
    </source>
</reference>
<dbReference type="RefSeq" id="WP_187012414.1">
    <property type="nucleotide sequence ID" value="NZ_JACRWG010000029.1"/>
</dbReference>
<proteinExistence type="predicted"/>
<keyword evidence="3" id="KW-1185">Reference proteome</keyword>
<dbReference type="Proteomes" id="UP000603474">
    <property type="component" value="Unassembled WGS sequence"/>
</dbReference>
<protein>
    <submittedName>
        <fullName evidence="2">DUF4846 domain-containing protein</fullName>
    </submittedName>
</protein>
<dbReference type="InterPro" id="IPR032315">
    <property type="entry name" value="DUF4846"/>
</dbReference>
<sequence length="271" mass="31390">MKKIILLLLSVFLTACTSSSTTNKNFINTKGTTLETHIPTPKGYTREQSDFAHFLQTYPLKENGSPILLYNGKKKWDQSAQIAVFKLPIENENLQQCADSVMRVYAEYYWHTKQYDKIQFHLSDGFLLSYMKWREGYRVVIKNDHASYVKSASYDDSYECFKKYLRIVFAYSGSASMVSESTPIKLNEIRVGDVFLKGGSPGHVVMIVDVCTNKEGKKAFLLAQGYMPAQEFHLLKNPLHDDPWYYEDEIKYPFETPDYTFEEGSLRRLCY</sequence>
<accession>A0ABR7KBM6</accession>
<feature type="signal peptide" evidence="1">
    <location>
        <begin position="1"/>
        <end position="20"/>
    </location>
</feature>
<feature type="chain" id="PRO_5046973688" evidence="1">
    <location>
        <begin position="21"/>
        <end position="271"/>
    </location>
</feature>
<dbReference type="PROSITE" id="PS51257">
    <property type="entry name" value="PROKAR_LIPOPROTEIN"/>
    <property type="match status" value="1"/>
</dbReference>
<dbReference type="EMBL" id="JACRWG010000029">
    <property type="protein sequence ID" value="MBC6010132.1"/>
    <property type="molecule type" value="Genomic_DNA"/>
</dbReference>
<name>A0ABR7KBM6_9FIRM</name>
<organism evidence="2 3">
    <name type="scientific">Catenibacterium faecis</name>
    <dbReference type="NCBI Taxonomy" id="2764323"/>
    <lineage>
        <taxon>Bacteria</taxon>
        <taxon>Bacillati</taxon>
        <taxon>Bacillota</taxon>
        <taxon>Erysipelotrichia</taxon>
        <taxon>Erysipelotrichales</taxon>
        <taxon>Coprobacillaceae</taxon>
        <taxon>Catenibacterium</taxon>
    </lineage>
</organism>
<gene>
    <name evidence="2" type="ORF">H8909_07730</name>
</gene>
<evidence type="ECO:0000256" key="1">
    <source>
        <dbReference type="SAM" id="SignalP"/>
    </source>
</evidence>
<comment type="caution">
    <text evidence="2">The sequence shown here is derived from an EMBL/GenBank/DDBJ whole genome shotgun (WGS) entry which is preliminary data.</text>
</comment>
<dbReference type="Pfam" id="PF16138">
    <property type="entry name" value="DUF4846"/>
    <property type="match status" value="1"/>
</dbReference>
<keyword evidence="1" id="KW-0732">Signal</keyword>
<evidence type="ECO:0000313" key="3">
    <source>
        <dbReference type="Proteomes" id="UP000603474"/>
    </source>
</evidence>